<evidence type="ECO:0000313" key="1">
    <source>
        <dbReference type="EMBL" id="GKT41424.1"/>
    </source>
</evidence>
<reference evidence="1 2" key="1">
    <citation type="submission" date="2022-03" db="EMBL/GenBank/DDBJ databases">
        <title>Genome data of Colletotrichum spp.</title>
        <authorList>
            <person name="Utami Y.D."/>
            <person name="Hiruma K."/>
        </authorList>
    </citation>
    <scope>NUCLEOTIDE SEQUENCE [LARGE SCALE GENOMIC DNA]</scope>
    <source>
        <strain evidence="1 2">MAFF 239500</strain>
    </source>
</reference>
<sequence>MSWPQQSQKNTTDLQAPMGDFSTQYEMADKRAEAHIQHQEDQGRHGLYMPSQGAETLIQQRAEYIRNRLEIPIDRQKFTGIWNHYHDVRSYPQSWMVAPTAHMVPSTHTTQPGVDFPSGPLSMGVQQHGQFTTSLCSNMIHDTRMPEFRTSLSETLAT</sequence>
<dbReference type="RefSeq" id="XP_049123774.1">
    <property type="nucleotide sequence ID" value="XM_049267817.1"/>
</dbReference>
<proteinExistence type="predicted"/>
<accession>A0AA37L6B5</accession>
<gene>
    <name evidence="1" type="ORF">ColSpa_01605</name>
</gene>
<evidence type="ECO:0000313" key="2">
    <source>
        <dbReference type="Proteomes" id="UP001055115"/>
    </source>
</evidence>
<comment type="caution">
    <text evidence="1">The sequence shown here is derived from an EMBL/GenBank/DDBJ whole genome shotgun (WGS) entry which is preliminary data.</text>
</comment>
<name>A0AA37L6B5_9PEZI</name>
<dbReference type="EMBL" id="BQXU01000003">
    <property type="protein sequence ID" value="GKT41424.1"/>
    <property type="molecule type" value="Genomic_DNA"/>
</dbReference>
<protein>
    <submittedName>
        <fullName evidence="1">Uncharacterized protein</fullName>
    </submittedName>
</protein>
<organism evidence="1 2">
    <name type="scientific">Colletotrichum spaethianum</name>
    <dbReference type="NCBI Taxonomy" id="700344"/>
    <lineage>
        <taxon>Eukaryota</taxon>
        <taxon>Fungi</taxon>
        <taxon>Dikarya</taxon>
        <taxon>Ascomycota</taxon>
        <taxon>Pezizomycotina</taxon>
        <taxon>Sordariomycetes</taxon>
        <taxon>Hypocreomycetidae</taxon>
        <taxon>Glomerellales</taxon>
        <taxon>Glomerellaceae</taxon>
        <taxon>Colletotrichum</taxon>
        <taxon>Colletotrichum spaethianum species complex</taxon>
    </lineage>
</organism>
<keyword evidence="2" id="KW-1185">Reference proteome</keyword>
<dbReference type="GeneID" id="73322407"/>
<dbReference type="Proteomes" id="UP001055115">
    <property type="component" value="Unassembled WGS sequence"/>
</dbReference>
<dbReference type="AlphaFoldDB" id="A0AA37L6B5"/>